<sequence length="159" mass="17689">MADEKIVNDMFGVPCTQPSGRRGRPAFRWSLEAENRVRLGLALGHKPLAVAHSVGIKSMPTFRKYFSSALQEAAMHRDAFEIWQAQLLADLANAGNVGAIKELRRIAEKRDRLLAEERMRELGDEDDDAPVGKKEAQRRAALELESADPDLRPGVYGAH</sequence>
<evidence type="ECO:0000313" key="2">
    <source>
        <dbReference type="EMBL" id="SHI90818.1"/>
    </source>
</evidence>
<evidence type="ECO:0000313" key="3">
    <source>
        <dbReference type="Proteomes" id="UP000184292"/>
    </source>
</evidence>
<gene>
    <name evidence="2" type="ORF">SAMN05444417_2265</name>
</gene>
<accession>A0A1M6EZB9</accession>
<keyword evidence="3" id="KW-1185">Reference proteome</keyword>
<dbReference type="AlphaFoldDB" id="A0A1M6EZB9"/>
<protein>
    <submittedName>
        <fullName evidence="2">Uncharacterized protein</fullName>
    </submittedName>
</protein>
<organism evidence="2 3">
    <name type="scientific">Wenxinia saemankumensis</name>
    <dbReference type="NCBI Taxonomy" id="1447782"/>
    <lineage>
        <taxon>Bacteria</taxon>
        <taxon>Pseudomonadati</taxon>
        <taxon>Pseudomonadota</taxon>
        <taxon>Alphaproteobacteria</taxon>
        <taxon>Rhodobacterales</taxon>
        <taxon>Roseobacteraceae</taxon>
        <taxon>Wenxinia</taxon>
    </lineage>
</organism>
<dbReference type="Proteomes" id="UP000184292">
    <property type="component" value="Unassembled WGS sequence"/>
</dbReference>
<evidence type="ECO:0000256" key="1">
    <source>
        <dbReference type="SAM" id="MobiDB-lite"/>
    </source>
</evidence>
<dbReference type="STRING" id="1447782.SAMN05444417_2265"/>
<name>A0A1M6EZB9_9RHOB</name>
<dbReference type="RefSeq" id="WP_244526337.1">
    <property type="nucleotide sequence ID" value="NZ_FQYO01000003.1"/>
</dbReference>
<feature type="compositionally biased region" description="Basic and acidic residues" evidence="1">
    <location>
        <begin position="130"/>
        <end position="142"/>
    </location>
</feature>
<reference evidence="2 3" key="1">
    <citation type="submission" date="2016-11" db="EMBL/GenBank/DDBJ databases">
        <authorList>
            <person name="Jaros S."/>
            <person name="Januszkiewicz K."/>
            <person name="Wedrychowicz H."/>
        </authorList>
    </citation>
    <scope>NUCLEOTIDE SEQUENCE [LARGE SCALE GENOMIC DNA]</scope>
    <source>
        <strain evidence="2 3">DSM 100565</strain>
    </source>
</reference>
<proteinExistence type="predicted"/>
<dbReference type="EMBL" id="FQYO01000003">
    <property type="protein sequence ID" value="SHI90818.1"/>
    <property type="molecule type" value="Genomic_DNA"/>
</dbReference>
<feature type="region of interest" description="Disordered" evidence="1">
    <location>
        <begin position="118"/>
        <end position="159"/>
    </location>
</feature>